<dbReference type="EMBL" id="CM055756">
    <property type="protein sequence ID" value="KAJ7989927.1"/>
    <property type="molecule type" value="Genomic_DNA"/>
</dbReference>
<evidence type="ECO:0000313" key="2">
    <source>
        <dbReference type="Proteomes" id="UP001157502"/>
    </source>
</evidence>
<evidence type="ECO:0000313" key="1">
    <source>
        <dbReference type="EMBL" id="KAJ7989927.1"/>
    </source>
</evidence>
<keyword evidence="2" id="KW-1185">Reference proteome</keyword>
<comment type="caution">
    <text evidence="1">The sequence shown here is derived from an EMBL/GenBank/DDBJ whole genome shotgun (WGS) entry which is preliminary data.</text>
</comment>
<sequence length="596" mass="68830">MPSTVHSDRKNGHLHPKLFGRQIIKKMETDSSLLTSEVDLEQHELYQQLLLQTLEKMENKSPETQAIRPQPGLCVKTLALPDKQKVFVNICQSAAVPAPPPLSREKLVELLESEDPSGYRVPMSLGEPHTEVDNSSQGCTAYDVVISEDFFQKCLKDPLFQQFLIAVSLEGLENKYKLELSRDWKVLKNRKFLGSVNDQNIRTKSKPVILEIDSKDTHTEPAKRPQLCLLLEPPAGDPEILIAEIQLPGVASSRSIVLDLGEDRLVLDARPSLFHLDCFFPVFIDQEGSRAQFNYNTQILTVTMPVSFSWAPLSVCVAPLKPHLAPAIMSDVEEEFEEEAAEEEEEPEEEEPEEEQIEEDGEEEEAQEEEEKRPIPKPAVPQLAPPKIPEGDRVDFDDIHRKRMEKDLLELQSLIDVHFDQRKKEEEELIALKERIEKRRFERAEIQRVRAEKERDRQNRIAEERQRKEDEEAKKRCDDEAKKKKVLSNMGANFGGFLQKAEHRGRGKRLTGREIKRKTLTERRPSLEIDSLREDALKQRAQEFWNWIYTLESDKFDFIDHMKKQKYQITVLLNRITSAQKFKKVHGKGKVGGRWK</sequence>
<accession>A0ACC2FF50</accession>
<name>A0ACC2FF50_DALPE</name>
<organism evidence="1 2">
    <name type="scientific">Dallia pectoralis</name>
    <name type="common">Alaska blackfish</name>
    <dbReference type="NCBI Taxonomy" id="75939"/>
    <lineage>
        <taxon>Eukaryota</taxon>
        <taxon>Metazoa</taxon>
        <taxon>Chordata</taxon>
        <taxon>Craniata</taxon>
        <taxon>Vertebrata</taxon>
        <taxon>Euteleostomi</taxon>
        <taxon>Actinopterygii</taxon>
        <taxon>Neopterygii</taxon>
        <taxon>Teleostei</taxon>
        <taxon>Protacanthopterygii</taxon>
        <taxon>Esociformes</taxon>
        <taxon>Umbridae</taxon>
        <taxon>Dallia</taxon>
    </lineage>
</organism>
<dbReference type="Proteomes" id="UP001157502">
    <property type="component" value="Chromosome 29"/>
</dbReference>
<proteinExistence type="predicted"/>
<reference evidence="1" key="1">
    <citation type="submission" date="2021-05" db="EMBL/GenBank/DDBJ databases">
        <authorList>
            <person name="Pan Q."/>
            <person name="Jouanno E."/>
            <person name="Zahm M."/>
            <person name="Klopp C."/>
            <person name="Cabau C."/>
            <person name="Louis A."/>
            <person name="Berthelot C."/>
            <person name="Parey E."/>
            <person name="Roest Crollius H."/>
            <person name="Montfort J."/>
            <person name="Robinson-Rechavi M."/>
            <person name="Bouchez O."/>
            <person name="Lampietro C."/>
            <person name="Lopez Roques C."/>
            <person name="Donnadieu C."/>
            <person name="Postlethwait J."/>
            <person name="Bobe J."/>
            <person name="Dillon D."/>
            <person name="Chandos A."/>
            <person name="von Hippel F."/>
            <person name="Guiguen Y."/>
        </authorList>
    </citation>
    <scope>NUCLEOTIDE SEQUENCE</scope>
    <source>
        <strain evidence="1">YG-Jan2019</strain>
    </source>
</reference>
<gene>
    <name evidence="1" type="ORF">DPEC_G00309560</name>
</gene>
<protein>
    <submittedName>
        <fullName evidence="1">Uncharacterized protein</fullName>
    </submittedName>
</protein>